<protein>
    <submittedName>
        <fullName evidence="2">Uncharacterized protein</fullName>
    </submittedName>
</protein>
<dbReference type="VEuPathDB" id="FungiDB:CIHG_07863"/>
<gene>
    <name evidence="2" type="ORF">CIHG_07863</name>
</gene>
<dbReference type="Proteomes" id="UP000054563">
    <property type="component" value="Unassembled WGS sequence"/>
</dbReference>
<sequence>MAALRGTKSYPAPLRSFLAGPVINRKIKSGIWSASGLNLIGRFRIKLIRLPYSGPRRLKGRRENSERRSGTVLPESFMHWLVSLEEMHEKNHSWSCGQIQVVGGKCFRRLNVGEVGSRRETQLGVHDPSTRTLAWMPFERALPRTHRLGKCKREVGRDGTPGLDGSTISPNARRNVSSPSSSSRDAGSRKSQSASLSPEADRRHNARY</sequence>
<evidence type="ECO:0000313" key="2">
    <source>
        <dbReference type="EMBL" id="KMU89830.1"/>
    </source>
</evidence>
<evidence type="ECO:0000313" key="3">
    <source>
        <dbReference type="Proteomes" id="UP000054563"/>
    </source>
</evidence>
<feature type="compositionally biased region" description="Basic and acidic residues" evidence="1">
    <location>
        <begin position="199"/>
        <end position="208"/>
    </location>
</feature>
<feature type="region of interest" description="Disordered" evidence="1">
    <location>
        <begin position="147"/>
        <end position="208"/>
    </location>
</feature>
<proteinExistence type="predicted"/>
<organism evidence="2 3">
    <name type="scientific">Coccidioides immitis H538.4</name>
    <dbReference type="NCBI Taxonomy" id="396776"/>
    <lineage>
        <taxon>Eukaryota</taxon>
        <taxon>Fungi</taxon>
        <taxon>Dikarya</taxon>
        <taxon>Ascomycota</taxon>
        <taxon>Pezizomycotina</taxon>
        <taxon>Eurotiomycetes</taxon>
        <taxon>Eurotiomycetidae</taxon>
        <taxon>Onygenales</taxon>
        <taxon>Onygenaceae</taxon>
        <taxon>Coccidioides</taxon>
    </lineage>
</organism>
<dbReference type="AlphaFoldDB" id="A0A0J8RXG2"/>
<dbReference type="EMBL" id="DS017015">
    <property type="protein sequence ID" value="KMU89830.1"/>
    <property type="molecule type" value="Genomic_DNA"/>
</dbReference>
<name>A0A0J8RXG2_COCIT</name>
<accession>A0A0J8RXG2</accession>
<reference evidence="3" key="1">
    <citation type="journal article" date="2010" name="Genome Res.">
        <title>Population genomic sequencing of Coccidioides fungi reveals recent hybridization and transposon control.</title>
        <authorList>
            <person name="Neafsey D.E."/>
            <person name="Barker B.M."/>
            <person name="Sharpton T.J."/>
            <person name="Stajich J.E."/>
            <person name="Park D.J."/>
            <person name="Whiston E."/>
            <person name="Hung C.-Y."/>
            <person name="McMahan C."/>
            <person name="White J."/>
            <person name="Sykes S."/>
            <person name="Heiman D."/>
            <person name="Young S."/>
            <person name="Zeng Q."/>
            <person name="Abouelleil A."/>
            <person name="Aftuck L."/>
            <person name="Bessette D."/>
            <person name="Brown A."/>
            <person name="FitzGerald M."/>
            <person name="Lui A."/>
            <person name="Macdonald J.P."/>
            <person name="Priest M."/>
            <person name="Orbach M.J."/>
            <person name="Galgiani J.N."/>
            <person name="Kirkland T.N."/>
            <person name="Cole G.T."/>
            <person name="Birren B.W."/>
            <person name="Henn M.R."/>
            <person name="Taylor J.W."/>
            <person name="Rounsley S.D."/>
        </authorList>
    </citation>
    <scope>NUCLEOTIDE SEQUENCE [LARGE SCALE GENOMIC DNA]</scope>
    <source>
        <strain evidence="3">H538.4</strain>
    </source>
</reference>
<feature type="compositionally biased region" description="Low complexity" evidence="1">
    <location>
        <begin position="173"/>
        <end position="193"/>
    </location>
</feature>
<evidence type="ECO:0000256" key="1">
    <source>
        <dbReference type="SAM" id="MobiDB-lite"/>
    </source>
</evidence>